<protein>
    <submittedName>
        <fullName evidence="1">DNA-binding protein</fullName>
    </submittedName>
</protein>
<organism evidence="1 2">
    <name type="scientific">Solidesulfovibrio carbinolicus</name>
    <dbReference type="NCBI Taxonomy" id="296842"/>
    <lineage>
        <taxon>Bacteria</taxon>
        <taxon>Pseudomonadati</taxon>
        <taxon>Thermodesulfobacteriota</taxon>
        <taxon>Desulfovibrionia</taxon>
        <taxon>Desulfovibrionales</taxon>
        <taxon>Desulfovibrionaceae</taxon>
        <taxon>Solidesulfovibrio</taxon>
    </lineage>
</organism>
<evidence type="ECO:0000313" key="2">
    <source>
        <dbReference type="Proteomes" id="UP000293296"/>
    </source>
</evidence>
<dbReference type="GO" id="GO:0003677">
    <property type="term" value="F:DNA binding"/>
    <property type="evidence" value="ECO:0007669"/>
    <property type="project" value="UniProtKB-KW"/>
</dbReference>
<keyword evidence="2" id="KW-1185">Reference proteome</keyword>
<sequence length="72" mass="7947">MRRAGNKIKGWMAEKKIKVIEIARKADISHSLVSDTIHGKRNNRRALQALLDAGCPARLLDLPADMKGKQAA</sequence>
<gene>
    <name evidence="1" type="ORF">C3Y92_05585</name>
</gene>
<accession>A0A4V0YQL7</accession>
<reference evidence="1 2" key="1">
    <citation type="submission" date="2018-02" db="EMBL/GenBank/DDBJ databases">
        <title>Genome sequence of Desulfovibrio carbinolicus DSM 3852.</title>
        <authorList>
            <person name="Wilbanks E."/>
            <person name="Skennerton C.T."/>
            <person name="Orphan V.J."/>
        </authorList>
    </citation>
    <scope>NUCLEOTIDE SEQUENCE [LARGE SCALE GENOMIC DNA]</scope>
    <source>
        <strain evidence="1 2">DSM 3852</strain>
    </source>
</reference>
<proteinExistence type="predicted"/>
<dbReference type="KEGG" id="dcb:C3Y92_05585"/>
<keyword evidence="1" id="KW-0238">DNA-binding</keyword>
<dbReference type="RefSeq" id="WP_129350415.1">
    <property type="nucleotide sequence ID" value="NZ_CP026538.1"/>
</dbReference>
<evidence type="ECO:0000313" key="1">
    <source>
        <dbReference type="EMBL" id="QAZ66742.1"/>
    </source>
</evidence>
<dbReference type="AlphaFoldDB" id="A0A4V0YQL7"/>
<name>A0A4V0YQL7_9BACT</name>
<dbReference type="OrthoDB" id="5460146at2"/>
<dbReference type="InterPro" id="IPR010982">
    <property type="entry name" value="Lambda_DNA-bd_dom_sf"/>
</dbReference>
<dbReference type="EMBL" id="CP026538">
    <property type="protein sequence ID" value="QAZ66742.1"/>
    <property type="molecule type" value="Genomic_DNA"/>
</dbReference>
<dbReference type="Proteomes" id="UP000293296">
    <property type="component" value="Chromosome"/>
</dbReference>
<dbReference type="SUPFAM" id="SSF47413">
    <property type="entry name" value="lambda repressor-like DNA-binding domains"/>
    <property type="match status" value="1"/>
</dbReference>